<dbReference type="GO" id="GO:0034220">
    <property type="term" value="P:monoatomic ion transmembrane transport"/>
    <property type="evidence" value="ECO:0007669"/>
    <property type="project" value="UniProtKB-KW"/>
</dbReference>
<gene>
    <name evidence="12" type="primary">inx</name>
    <name evidence="13" type="ORF">FF38_11200</name>
</gene>
<proteinExistence type="inferred from homology"/>
<evidence type="ECO:0000256" key="8">
    <source>
        <dbReference type="ARBA" id="ARBA00022989"/>
    </source>
</evidence>
<organism evidence="13 14">
    <name type="scientific">Lucilia cuprina</name>
    <name type="common">Green bottle fly</name>
    <name type="synonym">Australian sheep blowfly</name>
    <dbReference type="NCBI Taxonomy" id="7375"/>
    <lineage>
        <taxon>Eukaryota</taxon>
        <taxon>Metazoa</taxon>
        <taxon>Ecdysozoa</taxon>
        <taxon>Arthropoda</taxon>
        <taxon>Hexapoda</taxon>
        <taxon>Insecta</taxon>
        <taxon>Pterygota</taxon>
        <taxon>Neoptera</taxon>
        <taxon>Endopterygota</taxon>
        <taxon>Diptera</taxon>
        <taxon>Brachycera</taxon>
        <taxon>Muscomorpha</taxon>
        <taxon>Oestroidea</taxon>
        <taxon>Calliphoridae</taxon>
        <taxon>Luciliinae</taxon>
        <taxon>Lucilia</taxon>
    </lineage>
</organism>
<keyword evidence="9 12" id="KW-0406">Ion transport</keyword>
<keyword evidence="8 12" id="KW-1133">Transmembrane helix</keyword>
<keyword evidence="3 12" id="KW-0813">Transport</keyword>
<dbReference type="AlphaFoldDB" id="A0A0L0BMA0"/>
<dbReference type="Pfam" id="PF00876">
    <property type="entry name" value="Innexin"/>
    <property type="match status" value="1"/>
</dbReference>
<dbReference type="GO" id="GO:0005921">
    <property type="term" value="C:gap junction"/>
    <property type="evidence" value="ECO:0007669"/>
    <property type="project" value="UniProtKB-SubCell"/>
</dbReference>
<reference evidence="13 14" key="1">
    <citation type="journal article" date="2015" name="Nat. Commun.">
        <title>Lucilia cuprina genome unlocks parasitic fly biology to underpin future interventions.</title>
        <authorList>
            <person name="Anstead C.A."/>
            <person name="Korhonen P.K."/>
            <person name="Young N.D."/>
            <person name="Hall R.S."/>
            <person name="Jex A.R."/>
            <person name="Murali S.C."/>
            <person name="Hughes D.S."/>
            <person name="Lee S.F."/>
            <person name="Perry T."/>
            <person name="Stroehlein A.J."/>
            <person name="Ansell B.R."/>
            <person name="Breugelmans B."/>
            <person name="Hofmann A."/>
            <person name="Qu J."/>
            <person name="Dugan S."/>
            <person name="Lee S.L."/>
            <person name="Chao H."/>
            <person name="Dinh H."/>
            <person name="Han Y."/>
            <person name="Doddapaneni H.V."/>
            <person name="Worley K.C."/>
            <person name="Muzny D.M."/>
            <person name="Ioannidis P."/>
            <person name="Waterhouse R.M."/>
            <person name="Zdobnov E.M."/>
            <person name="James P.J."/>
            <person name="Bagnall N.H."/>
            <person name="Kotze A.C."/>
            <person name="Gibbs R.A."/>
            <person name="Richards S."/>
            <person name="Batterham P."/>
            <person name="Gasser R.B."/>
        </authorList>
    </citation>
    <scope>NUCLEOTIDE SEQUENCE [LARGE SCALE GENOMIC DNA]</scope>
    <source>
        <strain evidence="13 14">LS</strain>
        <tissue evidence="13">Full body</tissue>
    </source>
</reference>
<evidence type="ECO:0000256" key="3">
    <source>
        <dbReference type="ARBA" id="ARBA00022448"/>
    </source>
</evidence>
<feature type="transmembrane region" description="Helical" evidence="12">
    <location>
        <begin position="204"/>
        <end position="224"/>
    </location>
</feature>
<dbReference type="PRINTS" id="PR01262">
    <property type="entry name" value="INNEXIN"/>
</dbReference>
<keyword evidence="5 12" id="KW-0812">Transmembrane</keyword>
<evidence type="ECO:0000256" key="11">
    <source>
        <dbReference type="ARBA" id="ARBA00023303"/>
    </source>
</evidence>
<keyword evidence="7" id="KW-0965">Cell junction</keyword>
<evidence type="ECO:0000256" key="7">
    <source>
        <dbReference type="ARBA" id="ARBA00022949"/>
    </source>
</evidence>
<dbReference type="OMA" id="FCYMAKY"/>
<dbReference type="EMBL" id="JRES01001668">
    <property type="protein sequence ID" value="KNC21053.1"/>
    <property type="molecule type" value="Genomic_DNA"/>
</dbReference>
<dbReference type="PANTHER" id="PTHR11893">
    <property type="entry name" value="INNEXIN"/>
    <property type="match status" value="1"/>
</dbReference>
<comment type="caution">
    <text evidence="13">The sequence shown here is derived from an EMBL/GenBank/DDBJ whole genome shotgun (WGS) entry which is preliminary data.</text>
</comment>
<dbReference type="InterPro" id="IPR000990">
    <property type="entry name" value="Innexin"/>
</dbReference>
<dbReference type="GO" id="GO:0005886">
    <property type="term" value="C:plasma membrane"/>
    <property type="evidence" value="ECO:0007669"/>
    <property type="project" value="UniProtKB-SubCell"/>
</dbReference>
<evidence type="ECO:0000256" key="9">
    <source>
        <dbReference type="ARBA" id="ARBA00023065"/>
    </source>
</evidence>
<protein>
    <recommendedName>
        <fullName evidence="12">Innexin</fullName>
    </recommendedName>
</protein>
<feature type="transmembrane region" description="Helical" evidence="12">
    <location>
        <begin position="287"/>
        <end position="306"/>
    </location>
</feature>
<comment type="function">
    <text evidence="12">Structural component of the gap junctions.</text>
</comment>
<evidence type="ECO:0000256" key="5">
    <source>
        <dbReference type="ARBA" id="ARBA00022692"/>
    </source>
</evidence>
<keyword evidence="14" id="KW-1185">Reference proteome</keyword>
<evidence type="ECO:0000256" key="10">
    <source>
        <dbReference type="ARBA" id="ARBA00023136"/>
    </source>
</evidence>
<keyword evidence="6" id="KW-0303">Gap junction</keyword>
<dbReference type="GO" id="GO:0007602">
    <property type="term" value="P:phototransduction"/>
    <property type="evidence" value="ECO:0007669"/>
    <property type="project" value="TreeGrafter"/>
</dbReference>
<evidence type="ECO:0000256" key="1">
    <source>
        <dbReference type="ARBA" id="ARBA00004610"/>
    </source>
</evidence>
<dbReference type="Proteomes" id="UP000037069">
    <property type="component" value="Unassembled WGS sequence"/>
</dbReference>
<dbReference type="PROSITE" id="PS51013">
    <property type="entry name" value="PANNEXIN"/>
    <property type="match status" value="1"/>
</dbReference>
<evidence type="ECO:0000256" key="12">
    <source>
        <dbReference type="RuleBase" id="RU010713"/>
    </source>
</evidence>
<evidence type="ECO:0000313" key="14">
    <source>
        <dbReference type="Proteomes" id="UP000037069"/>
    </source>
</evidence>
<feature type="transmembrane region" description="Helical" evidence="12">
    <location>
        <begin position="20"/>
        <end position="43"/>
    </location>
</feature>
<comment type="similarity">
    <text evidence="12">Belongs to the pannexin family.</text>
</comment>
<sequence>MYAAVKPLSKYLQFKSVHIYDIIFTLHSKCTVVILLTCSFLLSAKQYFGDPIMCISDESNVEYVNSYCWTLGTYILNYYDLQMQIDTVKNMTSSSKSSIRDRGNAISEGVGPEEIGKTERVYLRYYQWIILVLLLQALVFYFPSFLWKVWEGQRLKQLCSEVGNPLVPEDTYISRSKLLVKYFTSDYRDIHFCYNARYLFCETLNFLISVLNILMLEVFLNGFWSKYVKAIAAIPSYDWTTWNVLTSRVFPKIAKCHMTKYGFSGSTTSLDILCILPLNILNEKLFAFLWIWFLAICILAGLNLIYRGMLIFNEPFRLHLLYTKLRIMPKSHVRSVIEDMSYGDWFVLFKVSSNINPVLFRDLMKELYENRNHKKSLGFNV</sequence>
<evidence type="ECO:0000313" key="13">
    <source>
        <dbReference type="EMBL" id="KNC21053.1"/>
    </source>
</evidence>
<feature type="transmembrane region" description="Helical" evidence="12">
    <location>
        <begin position="125"/>
        <end position="147"/>
    </location>
</feature>
<dbReference type="GO" id="GO:0005243">
    <property type="term" value="F:gap junction channel activity"/>
    <property type="evidence" value="ECO:0007669"/>
    <property type="project" value="TreeGrafter"/>
</dbReference>
<name>A0A0L0BMA0_LUCCU</name>
<comment type="subcellular location">
    <subcellularLocation>
        <location evidence="1">Cell junction</location>
        <location evidence="1">Gap junction</location>
    </subcellularLocation>
    <subcellularLocation>
        <location evidence="2 12">Cell membrane</location>
        <topology evidence="2 12">Multi-pass membrane protein</topology>
    </subcellularLocation>
</comment>
<keyword evidence="4" id="KW-1003">Cell membrane</keyword>
<keyword evidence="10 12" id="KW-0472">Membrane</keyword>
<evidence type="ECO:0000256" key="6">
    <source>
        <dbReference type="ARBA" id="ARBA00022868"/>
    </source>
</evidence>
<dbReference type="OrthoDB" id="5867527at2759"/>
<evidence type="ECO:0000256" key="2">
    <source>
        <dbReference type="ARBA" id="ARBA00004651"/>
    </source>
</evidence>
<dbReference type="PANTHER" id="PTHR11893:SF43">
    <property type="entry name" value="INNEXIN INX4-RELATED"/>
    <property type="match status" value="1"/>
</dbReference>
<keyword evidence="11 12" id="KW-0407">Ion channel</keyword>
<accession>A0A0L0BMA0</accession>
<evidence type="ECO:0000256" key="4">
    <source>
        <dbReference type="ARBA" id="ARBA00022475"/>
    </source>
</evidence>